<dbReference type="OrthoDB" id="19619at2759"/>
<dbReference type="Gene3D" id="3.10.450.240">
    <property type="match status" value="1"/>
</dbReference>
<dbReference type="PANTHER" id="PTHR28554">
    <property type="entry name" value="39S RIBOSOMAL PROTEIN L45, MITOCHONDRIAL"/>
    <property type="match status" value="1"/>
</dbReference>
<evidence type="ECO:0000256" key="3">
    <source>
        <dbReference type="ARBA" id="ARBA00023128"/>
    </source>
</evidence>
<keyword evidence="5" id="KW-1185">Reference proteome</keyword>
<keyword evidence="3" id="KW-0496">Mitochondrion</keyword>
<organism evidence="4 5">
    <name type="scientific">Ampelomyces quisqualis</name>
    <name type="common">Powdery mildew agent</name>
    <dbReference type="NCBI Taxonomy" id="50730"/>
    <lineage>
        <taxon>Eukaryota</taxon>
        <taxon>Fungi</taxon>
        <taxon>Dikarya</taxon>
        <taxon>Ascomycota</taxon>
        <taxon>Pezizomycotina</taxon>
        <taxon>Dothideomycetes</taxon>
        <taxon>Pleosporomycetidae</taxon>
        <taxon>Pleosporales</taxon>
        <taxon>Pleosporineae</taxon>
        <taxon>Phaeosphaeriaceae</taxon>
        <taxon>Ampelomyces</taxon>
    </lineage>
</organism>
<gene>
    <name evidence="4" type="ORF">BDU57DRAFT_520517</name>
</gene>
<evidence type="ECO:0000256" key="2">
    <source>
        <dbReference type="ARBA" id="ARBA00022946"/>
    </source>
</evidence>
<dbReference type="Proteomes" id="UP000800096">
    <property type="component" value="Unassembled WGS sequence"/>
</dbReference>
<dbReference type="InterPro" id="IPR051975">
    <property type="entry name" value="mtLSU_mL45"/>
</dbReference>
<dbReference type="GO" id="GO:0005739">
    <property type="term" value="C:mitochondrion"/>
    <property type="evidence" value="ECO:0007669"/>
    <property type="project" value="UniProtKB-SubCell"/>
</dbReference>
<dbReference type="AlphaFoldDB" id="A0A6A5QDA2"/>
<sequence length="322" mass="37167">MSPNLSLCTTRIPALRPQRCLFQHRRIPQSPRAFSTSSPQAFAATCLRLRKISNLGNKSKSLRKASASASMGPAPRVSESQMQQEGGMVQDIGMLQDTIIRPPLTKLPSVLTSWFWQLMWRNFKSKATGWYTRIEYNRCMNKRGREYYLPIDRYNASQFKYFAATHYTNIYTCFAKGDMSSISRSLLPPIHSSFNSRIARRKNIQLDWKLLSKPKCKIMSHRAAMLGHDAPDCAYRQLVVRIMSTQSVRIKSTDPANKNAAYYGTGLPEKVVEYLVLQRRVINGRQDPDWMVWGFAEETTSWRLRSQDEYWREMLSANAESR</sequence>
<accession>A0A6A5QDA2</accession>
<protein>
    <recommendedName>
        <fullName evidence="6">Tim44-like domain-containing protein</fullName>
    </recommendedName>
</protein>
<proteinExistence type="predicted"/>
<dbReference type="EMBL" id="ML979138">
    <property type="protein sequence ID" value="KAF1913585.1"/>
    <property type="molecule type" value="Genomic_DNA"/>
</dbReference>
<reference evidence="4" key="1">
    <citation type="journal article" date="2020" name="Stud. Mycol.">
        <title>101 Dothideomycetes genomes: a test case for predicting lifestyles and emergence of pathogens.</title>
        <authorList>
            <person name="Haridas S."/>
            <person name="Albert R."/>
            <person name="Binder M."/>
            <person name="Bloem J."/>
            <person name="Labutti K."/>
            <person name="Salamov A."/>
            <person name="Andreopoulos B."/>
            <person name="Baker S."/>
            <person name="Barry K."/>
            <person name="Bills G."/>
            <person name="Bluhm B."/>
            <person name="Cannon C."/>
            <person name="Castanera R."/>
            <person name="Culley D."/>
            <person name="Daum C."/>
            <person name="Ezra D."/>
            <person name="Gonzalez J."/>
            <person name="Henrissat B."/>
            <person name="Kuo A."/>
            <person name="Liang C."/>
            <person name="Lipzen A."/>
            <person name="Lutzoni F."/>
            <person name="Magnuson J."/>
            <person name="Mondo S."/>
            <person name="Nolan M."/>
            <person name="Ohm R."/>
            <person name="Pangilinan J."/>
            <person name="Park H.-J."/>
            <person name="Ramirez L."/>
            <person name="Alfaro M."/>
            <person name="Sun H."/>
            <person name="Tritt A."/>
            <person name="Yoshinaga Y."/>
            <person name="Zwiers L.-H."/>
            <person name="Turgeon B."/>
            <person name="Goodwin S."/>
            <person name="Spatafora J."/>
            <person name="Crous P."/>
            <person name="Grigoriev I."/>
        </authorList>
    </citation>
    <scope>NUCLEOTIDE SEQUENCE</scope>
    <source>
        <strain evidence="4">HMLAC05119</strain>
    </source>
</reference>
<dbReference type="SUPFAM" id="SSF54427">
    <property type="entry name" value="NTF2-like"/>
    <property type="match status" value="1"/>
</dbReference>
<evidence type="ECO:0000313" key="4">
    <source>
        <dbReference type="EMBL" id="KAF1913585.1"/>
    </source>
</evidence>
<comment type="subcellular location">
    <subcellularLocation>
        <location evidence="1">Mitochondrion</location>
    </subcellularLocation>
</comment>
<name>A0A6A5QDA2_AMPQU</name>
<evidence type="ECO:0000313" key="5">
    <source>
        <dbReference type="Proteomes" id="UP000800096"/>
    </source>
</evidence>
<evidence type="ECO:0008006" key="6">
    <source>
        <dbReference type="Google" id="ProtNLM"/>
    </source>
</evidence>
<keyword evidence="2" id="KW-0809">Transit peptide</keyword>
<dbReference type="PANTHER" id="PTHR28554:SF1">
    <property type="entry name" value="LARGE RIBOSOMAL SUBUNIT PROTEIN ML45"/>
    <property type="match status" value="1"/>
</dbReference>
<evidence type="ECO:0000256" key="1">
    <source>
        <dbReference type="ARBA" id="ARBA00004173"/>
    </source>
</evidence>
<dbReference type="InterPro" id="IPR032710">
    <property type="entry name" value="NTF2-like_dom_sf"/>
</dbReference>